<gene>
    <name evidence="1" type="ORF">VXC91_42585</name>
</gene>
<evidence type="ECO:0000313" key="2">
    <source>
        <dbReference type="Proteomes" id="UP001333996"/>
    </source>
</evidence>
<dbReference type="Proteomes" id="UP001333996">
    <property type="component" value="Unassembled WGS sequence"/>
</dbReference>
<protein>
    <submittedName>
        <fullName evidence="1">Uncharacterized protein</fullName>
    </submittedName>
</protein>
<proteinExistence type="predicted"/>
<keyword evidence="2" id="KW-1185">Reference proteome</keyword>
<dbReference type="EMBL" id="JAYWVC010000368">
    <property type="protein sequence ID" value="MED7828376.1"/>
    <property type="molecule type" value="Genomic_DNA"/>
</dbReference>
<accession>A0ABU7FWP4</accession>
<evidence type="ECO:0000313" key="1">
    <source>
        <dbReference type="EMBL" id="MED7828376.1"/>
    </source>
</evidence>
<sequence length="157" mass="17227">RTGERIAQRADDVYDAELLGTIRADSEAFLDTLDRGLEDAAGAPAAERPVAADELPISDYEQLTDDQIAARLPGLSPAQLSQVEAFERANAGRAAVLDQIAALSHPWPDYDDMNVNEIRARLRKDADPALAIRVMDYERRHQARSTVITAAMRLSTV</sequence>
<organism evidence="1 2">
    <name type="scientific">Streptomyces chiangmaiensis</name>
    <dbReference type="NCBI Taxonomy" id="766497"/>
    <lineage>
        <taxon>Bacteria</taxon>
        <taxon>Bacillati</taxon>
        <taxon>Actinomycetota</taxon>
        <taxon>Actinomycetes</taxon>
        <taxon>Kitasatosporales</taxon>
        <taxon>Streptomycetaceae</taxon>
        <taxon>Streptomyces</taxon>
    </lineage>
</organism>
<dbReference type="RefSeq" id="WP_408057612.1">
    <property type="nucleotide sequence ID" value="NZ_JAYWVC010000368.1"/>
</dbReference>
<feature type="non-terminal residue" evidence="1">
    <location>
        <position position="1"/>
    </location>
</feature>
<comment type="caution">
    <text evidence="1">The sequence shown here is derived from an EMBL/GenBank/DDBJ whole genome shotgun (WGS) entry which is preliminary data.</text>
</comment>
<name>A0ABU7FWP4_9ACTN</name>
<reference evidence="1" key="1">
    <citation type="submission" date="2024-01" db="EMBL/GenBank/DDBJ databases">
        <title>First draft genome sequence data of TA4-1, the type strain of Gram-positive actinobacterium Streptomyces chiangmaiensis.</title>
        <authorList>
            <person name="Yasawong M."/>
            <person name="Nantapong N."/>
        </authorList>
    </citation>
    <scope>NUCLEOTIDE SEQUENCE</scope>
    <source>
        <strain evidence="1">TA4-1</strain>
    </source>
</reference>